<reference evidence="12 13" key="1">
    <citation type="submission" date="2014-10" db="EMBL/GenBank/DDBJ databases">
        <title>Pan-genome analysis of Brazilian lineage A amoebal mimiviruses.</title>
        <authorList>
            <person name="Assis F.L."/>
            <person name="Abrahao J.S."/>
            <person name="Kroon E.G."/>
            <person name="Dornas F.P."/>
            <person name="Andrade K.R."/>
            <person name="Borato P.V.M."/>
            <person name="Pilotto M.R."/>
            <person name="Benamar S."/>
            <person name="LaScola B."/>
            <person name="Colson P."/>
        </authorList>
    </citation>
    <scope>NUCLEOTIDE SEQUENCE [LARGE SCALE GENOMIC DNA]</scope>
    <source>
        <strain evidence="12 13">Oyster</strain>
    </source>
</reference>
<dbReference type="InterPro" id="IPR013083">
    <property type="entry name" value="Znf_RING/FYVE/PHD"/>
</dbReference>
<evidence type="ECO:0000256" key="4">
    <source>
        <dbReference type="ARBA" id="ARBA00022771"/>
    </source>
</evidence>
<evidence type="ECO:0000259" key="8">
    <source>
        <dbReference type="PROSITE" id="PS50089"/>
    </source>
</evidence>
<dbReference type="InterPro" id="IPR016135">
    <property type="entry name" value="UBQ-conjugating_enzyme/RWD"/>
</dbReference>
<keyword evidence="4 7" id="KW-0863">Zinc-finger</keyword>
<feature type="domain" description="U-box" evidence="11">
    <location>
        <begin position="678"/>
        <end position="750"/>
    </location>
</feature>
<feature type="domain" description="VWFA" evidence="10">
    <location>
        <begin position="899"/>
        <end position="1082"/>
    </location>
</feature>
<dbReference type="Gene3D" id="3.40.50.410">
    <property type="entry name" value="von Willebrand factor, type A domain"/>
    <property type="match status" value="1"/>
</dbReference>
<dbReference type="InterPro" id="IPR052085">
    <property type="entry name" value="WD-SAM-U-box"/>
</dbReference>
<dbReference type="CDD" id="cd16655">
    <property type="entry name" value="RING-Ubox_WDSUB1-like"/>
    <property type="match status" value="1"/>
</dbReference>
<dbReference type="UniPathway" id="UPA00143"/>
<evidence type="ECO:0000313" key="13">
    <source>
        <dbReference type="Proteomes" id="UP000241474"/>
    </source>
</evidence>
<dbReference type="Gene3D" id="3.30.40.10">
    <property type="entry name" value="Zinc/RING finger domain, C3HC4 (zinc finger)"/>
    <property type="match status" value="2"/>
</dbReference>
<evidence type="ECO:0000256" key="3">
    <source>
        <dbReference type="ARBA" id="ARBA00022723"/>
    </source>
</evidence>
<dbReference type="PANTHER" id="PTHR46573:SF1">
    <property type="entry name" value="WD REPEAT, SAM AND U-BOX DOMAIN-CONTAINING PROTEIN 1"/>
    <property type="match status" value="1"/>
</dbReference>
<keyword evidence="6" id="KW-0862">Zinc</keyword>
<dbReference type="PROSITE" id="PS50234">
    <property type="entry name" value="VWFA"/>
    <property type="match status" value="1"/>
</dbReference>
<feature type="domain" description="RING-type" evidence="8">
    <location>
        <begin position="74"/>
        <end position="128"/>
    </location>
</feature>
<proteinExistence type="predicted"/>
<dbReference type="InterPro" id="IPR003613">
    <property type="entry name" value="Ubox_domain"/>
</dbReference>
<dbReference type="Gene3D" id="3.10.110.10">
    <property type="entry name" value="Ubiquitin Conjugating Enzyme"/>
    <property type="match status" value="1"/>
</dbReference>
<dbReference type="GO" id="GO:0061631">
    <property type="term" value="F:ubiquitin conjugating enzyme activity"/>
    <property type="evidence" value="ECO:0007669"/>
    <property type="project" value="UniProtKB-EC"/>
</dbReference>
<evidence type="ECO:0000313" key="12">
    <source>
        <dbReference type="EMBL" id="AKI79583.1"/>
    </source>
</evidence>
<evidence type="ECO:0000256" key="1">
    <source>
        <dbReference type="ARBA" id="ARBA00004906"/>
    </source>
</evidence>
<dbReference type="PROSITE" id="PS50127">
    <property type="entry name" value="UBC_2"/>
    <property type="match status" value="1"/>
</dbReference>
<dbReference type="InterPro" id="IPR000608">
    <property type="entry name" value="UBC"/>
</dbReference>
<dbReference type="InterPro" id="IPR001841">
    <property type="entry name" value="Znf_RING"/>
</dbReference>
<dbReference type="SUPFAM" id="SSF54495">
    <property type="entry name" value="UBC-like"/>
    <property type="match status" value="1"/>
</dbReference>
<keyword evidence="12" id="KW-0436">Ligase</keyword>
<organismHost>
    <name type="scientific">Acanthamoeba polyphaga</name>
    <name type="common">Amoeba</name>
    <dbReference type="NCBI Taxonomy" id="5757"/>
</organismHost>
<keyword evidence="3" id="KW-0479">Metal-binding</keyword>
<keyword evidence="5" id="KW-0833">Ubl conjugation pathway</keyword>
<evidence type="ECO:0000259" key="9">
    <source>
        <dbReference type="PROSITE" id="PS50127"/>
    </source>
</evidence>
<organism evidence="12 13">
    <name type="scientific">Acanthamoeba polyphaga mimivirus</name>
    <name type="common">APMV</name>
    <dbReference type="NCBI Taxonomy" id="212035"/>
    <lineage>
        <taxon>Viruses</taxon>
        <taxon>Varidnaviria</taxon>
        <taxon>Bamfordvirae</taxon>
        <taxon>Nucleocytoviricota</taxon>
        <taxon>Megaviricetes</taxon>
        <taxon>Imitervirales</taxon>
        <taxon>Mimiviridae</taxon>
        <taxon>Megamimivirinae</taxon>
        <taxon>Mimivirus</taxon>
        <taxon>Mimivirus bradfordmassiliense</taxon>
    </lineage>
</organism>
<dbReference type="InterPro" id="IPR002035">
    <property type="entry name" value="VWF_A"/>
</dbReference>
<protein>
    <recommendedName>
        <fullName evidence="2">E2 ubiquitin-conjugating enzyme</fullName>
        <ecNumber evidence="2">2.3.2.23</ecNumber>
    </recommendedName>
</protein>
<dbReference type="GO" id="GO:0016567">
    <property type="term" value="P:protein ubiquitination"/>
    <property type="evidence" value="ECO:0007669"/>
    <property type="project" value="UniProtKB-UniPathway"/>
</dbReference>
<evidence type="ECO:0000256" key="6">
    <source>
        <dbReference type="ARBA" id="ARBA00022833"/>
    </source>
</evidence>
<comment type="pathway">
    <text evidence="1">Protein modification; protein ubiquitination.</text>
</comment>
<dbReference type="EC" id="2.3.2.23" evidence="2"/>
<dbReference type="InterPro" id="IPR029071">
    <property type="entry name" value="Ubiquitin-like_domsf"/>
</dbReference>
<dbReference type="Proteomes" id="UP000241474">
    <property type="component" value="Segment"/>
</dbReference>
<dbReference type="InterPro" id="IPR036465">
    <property type="entry name" value="vWFA_dom_sf"/>
</dbReference>
<dbReference type="PROSITE" id="PS50089">
    <property type="entry name" value="ZF_RING_2"/>
    <property type="match status" value="1"/>
</dbReference>
<name>A0A0G2Y1M7_MIMIV</name>
<dbReference type="PROSITE" id="PS51698">
    <property type="entry name" value="U_BOX"/>
    <property type="match status" value="1"/>
</dbReference>
<dbReference type="PANTHER" id="PTHR46573">
    <property type="entry name" value="WD REPEAT, SAM AND U-BOX DOMAIN-CONTAINING PROTEIN 1"/>
    <property type="match status" value="1"/>
</dbReference>
<dbReference type="Pfam" id="PF00179">
    <property type="entry name" value="UQ_con"/>
    <property type="match status" value="1"/>
</dbReference>
<feature type="domain" description="UBC core" evidence="9">
    <location>
        <begin position="1133"/>
        <end position="1279"/>
    </location>
</feature>
<evidence type="ECO:0000256" key="5">
    <source>
        <dbReference type="ARBA" id="ARBA00022786"/>
    </source>
</evidence>
<dbReference type="GO" id="GO:0016874">
    <property type="term" value="F:ligase activity"/>
    <property type="evidence" value="ECO:0007669"/>
    <property type="project" value="UniProtKB-KW"/>
</dbReference>
<dbReference type="SUPFAM" id="SSF54236">
    <property type="entry name" value="Ubiquitin-like"/>
    <property type="match status" value="1"/>
</dbReference>
<dbReference type="InterPro" id="IPR024766">
    <property type="entry name" value="Znf_RING_H2"/>
</dbReference>
<dbReference type="SUPFAM" id="SSF53300">
    <property type="entry name" value="vWA-like"/>
    <property type="match status" value="1"/>
</dbReference>
<sequence>MEQIVTFGGITIDNVSPDHIQQLYSVKLNGTSNNEEIPTEFPNIIQSVCSCDKHVVELTMDVFKLVDATENSSCAICRYQENEPCIEHKSSESNTKCPIAQSVSCSHSFHACCISRWLHTKKTCPLCNIEWQLIGANNDSVVIYFDDKNQEFKLSDNLVEDIGRQFGIDMDNYIVCKNKSPVTEYKNSTYALCTRDRHNSQNGQTNLKIICEFDSKTENLFIKYSTTIEELRKLVSQTFDLFKDQVKLIYNNIEISKDFDNLTVFNIGIKNDSNLAVECYKSFTYDMEITNNFMVLYVPDTFNTTNSSNNIQSVVSGSIAWIPQPFIDNVTNKDLRCLLSSLYILVKKVNLNTELIQSVTDRFEKYMELYGMHYRQIKLAKDSLRCLLEMNHFNNKDRMILSCTFYELIDRIQRDNNINKNPLLSSNLICNLILSDKQVNEQTKINWKFLAKDVRITKVFNIYSPLVLTNSVPPLLTLNKNLDVVVFTGKGKDVSLPIILYDTLTNSETDVNAAELGKIVSDKGDLMMVDDRIYEEAIMVCIDTSNSMSKASDFDEDIKLKRSSIIETKNRFYEILKTESHSSPQESDIRQLTNTIIWFITHPNFEDWYRKLYSQELIRSIACFEQKVYPNFAMMLVKYPGFFNKLLTSKKVVVNNTCYSFIRNESNSNYNETKYSKEPLQEFLCPISHEIMEHPVVAKDGFTYEKSNILKWFENKSTSPMTNEKISKKICDNKVLKSIIRDWKENNTVIEQSDKLSVTIKLPDPWNETVIHYNETDNIWDLIYQIYHITGLSHDQYKLTSNYWAIDKSSLIKQISSKIKIHPFEKKMVDVKICDKTYFFGTENTMTVSSFYTVGNLLYKLKSRKYHRYAVWYGLKDSGDGFQRGTILSPHDKLIDYSEMTLEIHSSNRYKTPKGNHLSRLDVVKKLFDAYINRSIAYSFNTAIGLMSFSDKSVLECAISPFYESFREKVNELDTSGATALYECLKDSIENLIEWKNADLENRSKAKLRIICLTDGKDTGLDKFKNTVKHKSQYHNVTIDCILIGSDYDNYLGKIGEKTNGYVFNPSTIKYALDIMELETMISSTNRKTIFYHNTIDEKTIPPIINPTKKLHAKAISPMEIISKTNENTKLSQKLIRVQREIVDVMKNQHPDIDVYINEQDISFWKIVFKGPDSTPYKNGTWLAYIQFTEEYPNIAPNIRFVTPIKHCNINNYGRVCHSILDRNYTPNVKISLILQCIYGLLLNPDVNDPLDTNLAMIYYDANGLYEAQIIDYVNKFALKSREEWNQELAKNQFKNW</sequence>
<dbReference type="EMBL" id="KM982401">
    <property type="protein sequence ID" value="AKI79583.1"/>
    <property type="molecule type" value="Genomic_DNA"/>
</dbReference>
<evidence type="ECO:0000256" key="2">
    <source>
        <dbReference type="ARBA" id="ARBA00012486"/>
    </source>
</evidence>
<dbReference type="SMART" id="SM00504">
    <property type="entry name" value="Ubox"/>
    <property type="match status" value="1"/>
</dbReference>
<dbReference type="Pfam" id="PF04564">
    <property type="entry name" value="U-box"/>
    <property type="match status" value="1"/>
</dbReference>
<dbReference type="Pfam" id="PF12678">
    <property type="entry name" value="zf-rbx1"/>
    <property type="match status" value="1"/>
</dbReference>
<evidence type="ECO:0000259" key="11">
    <source>
        <dbReference type="PROSITE" id="PS51698"/>
    </source>
</evidence>
<accession>A0A0G2Y1M7</accession>
<evidence type="ECO:0000256" key="7">
    <source>
        <dbReference type="PROSITE-ProRule" id="PRU00175"/>
    </source>
</evidence>
<dbReference type="SUPFAM" id="SSF57850">
    <property type="entry name" value="RING/U-box"/>
    <property type="match status" value="2"/>
</dbReference>
<dbReference type="GO" id="GO:0008270">
    <property type="term" value="F:zinc ion binding"/>
    <property type="evidence" value="ECO:0007669"/>
    <property type="project" value="UniProtKB-KW"/>
</dbReference>
<dbReference type="SMART" id="SM00212">
    <property type="entry name" value="UBCc"/>
    <property type="match status" value="1"/>
</dbReference>
<dbReference type="CDD" id="cd23833">
    <property type="entry name" value="UBCc_ApmR795-like"/>
    <property type="match status" value="1"/>
</dbReference>
<evidence type="ECO:0000259" key="10">
    <source>
        <dbReference type="PROSITE" id="PS50234"/>
    </source>
</evidence>